<sequence>MSSSPPPPLEETLLPLAEALDALGIRYVVGGSVASSLYGEPRQTADLDIVIELLDPQQIKALVRQVAPFYYIDEDAFRQAFRYRRSFSIISLKTYTKVDIFFPQHRALDRDAFALARYRPLEHGGERLFPIAPPEVIVLQKLEWYVLGGRSSVRQWNDILGILRTQGSQLDLAYLRAQAIALQVGDLLEQALQEAGLL</sequence>
<dbReference type="Proteomes" id="UP000248706">
    <property type="component" value="Unassembled WGS sequence"/>
</dbReference>
<organism evidence="1 2">
    <name type="scientific">Thermogemmatispora tikiterensis</name>
    <dbReference type="NCBI Taxonomy" id="1825093"/>
    <lineage>
        <taxon>Bacteria</taxon>
        <taxon>Bacillati</taxon>
        <taxon>Chloroflexota</taxon>
        <taxon>Ktedonobacteria</taxon>
        <taxon>Thermogemmatisporales</taxon>
        <taxon>Thermogemmatisporaceae</taxon>
        <taxon>Thermogemmatispora</taxon>
    </lineage>
</organism>
<dbReference type="Gene3D" id="3.30.460.40">
    <property type="match status" value="1"/>
</dbReference>
<accession>A0A328VJ57</accession>
<dbReference type="EMBL" id="MCIF01000002">
    <property type="protein sequence ID" value="RAQ97507.1"/>
    <property type="molecule type" value="Genomic_DNA"/>
</dbReference>
<proteinExistence type="predicted"/>
<dbReference type="RefSeq" id="WP_112431934.1">
    <property type="nucleotide sequence ID" value="NZ_MCIF01000002.1"/>
</dbReference>
<dbReference type="OrthoDB" id="146765at2"/>
<dbReference type="SUPFAM" id="SSF81301">
    <property type="entry name" value="Nucleotidyltransferase"/>
    <property type="match status" value="1"/>
</dbReference>
<gene>
    <name evidence="1" type="ORF">A4R35_18365</name>
</gene>
<reference evidence="1 2" key="1">
    <citation type="submission" date="2016-08" db="EMBL/GenBank/DDBJ databases">
        <title>Analysis of Carbohydrate Active Enzymes in Thermogemmatispora T81 Reveals Carbohydrate Degradation Ability.</title>
        <authorList>
            <person name="Tomazini A."/>
            <person name="Lal S."/>
            <person name="Stott M."/>
            <person name="Henrissat B."/>
            <person name="Polikarpov I."/>
            <person name="Sparling R."/>
            <person name="Levin D.B."/>
        </authorList>
    </citation>
    <scope>NUCLEOTIDE SEQUENCE [LARGE SCALE GENOMIC DNA]</scope>
    <source>
        <strain evidence="1 2">T81</strain>
    </source>
</reference>
<protein>
    <submittedName>
        <fullName evidence="1">Uncharacterized protein</fullName>
    </submittedName>
</protein>
<evidence type="ECO:0000313" key="1">
    <source>
        <dbReference type="EMBL" id="RAQ97507.1"/>
    </source>
</evidence>
<evidence type="ECO:0000313" key="2">
    <source>
        <dbReference type="Proteomes" id="UP000248706"/>
    </source>
</evidence>
<dbReference type="AlphaFoldDB" id="A0A328VJ57"/>
<name>A0A328VJ57_9CHLR</name>
<keyword evidence="2" id="KW-1185">Reference proteome</keyword>
<dbReference type="InterPro" id="IPR043519">
    <property type="entry name" value="NT_sf"/>
</dbReference>
<comment type="caution">
    <text evidence="1">The sequence shown here is derived from an EMBL/GenBank/DDBJ whole genome shotgun (WGS) entry which is preliminary data.</text>
</comment>